<dbReference type="EMBL" id="MW004650">
    <property type="protein sequence ID" value="QOK36071.1"/>
    <property type="molecule type" value="Genomic_DNA"/>
</dbReference>
<dbReference type="InterPro" id="IPR005147">
    <property type="entry name" value="tRNA_synthase_B5-dom"/>
</dbReference>
<dbReference type="GO" id="GO:0003723">
    <property type="term" value="F:RNA binding"/>
    <property type="evidence" value="ECO:0007669"/>
    <property type="project" value="InterPro"/>
</dbReference>
<sequence length="703" mass="80547">MYTSLNWLNELVDIKSFQLDDLIEKLTLGGFEVEETLKIDLNNQEDIILDISATANRADSLSIKGIAKEVTALLNKSICSSVYIKKNNEYEQKIDSTIQINKLVSEYSTFVAVTVENLTDLTIPKWVTNKLICSKIEPLNNLLDFQNYILLETGYPLELYDLEKIKSTLECSEFNLSLSSVKNPINFVANNTINYELNQDILIIKANDFPISIAGLIPNQSIAYNSTTNSLLIEGAIFSSKKIRQQSRLLGLRTERSARYEKGLNSSALIKALIRLLLLLKINNPNLICKIHTACQSHELSPRFLVLNYEYLIQILGPVENKVTKTAEYLSFEQITKYLNRLDLDSSFDEKKGEWLVQIPTSRFDDLEREIDLIEEIGRLHGYNNFSTNLPSVLRIGKEDYSYQVRKILTNSFLNDGLNELIQYSLVAEKNKTTINLINPLTIDYSTLRTTLLPNLIKVVSENIKRGNLELEGFEYGHIFEKDLNGTYKESEVVSGIFGGIKRKTTFTQPVRSMSWFEAKGRVQSLFQKLNGVFSWKVPTISKYQTILHPYRMAELWIDNQCFGVFGQIHPILAKKENVPLDIFLFEYNLANIQVMFQNGKIQLYQSYSNYPKITKDLSFFIDKTISYHEIEKTLFTAGIAYLIDIKLLDQYEGQSIPINYTSLCVQLTFQSSERTLVNKEIDEVVITLQSLLKNKYNAIVRV</sequence>
<dbReference type="SUPFAM" id="SSF55681">
    <property type="entry name" value="Class II aaRS and biotin synthetases"/>
    <property type="match status" value="1"/>
</dbReference>
<dbReference type="Pfam" id="PF03483">
    <property type="entry name" value="B3_4"/>
    <property type="match status" value="1"/>
</dbReference>
<feature type="domain" description="B5" evidence="13">
    <location>
        <begin position="300"/>
        <end position="388"/>
    </location>
</feature>
<dbReference type="InterPro" id="IPR004532">
    <property type="entry name" value="Phe-tRNA-ligase_IIc_bsu_bact"/>
</dbReference>
<evidence type="ECO:0000256" key="6">
    <source>
        <dbReference type="ARBA" id="ARBA00022840"/>
    </source>
</evidence>
<comment type="subunit">
    <text evidence="2 11">Tetramer of two alpha and two beta subunits.</text>
</comment>
<dbReference type="Gene3D" id="3.50.40.10">
    <property type="entry name" value="Phenylalanyl-trna Synthetase, Chain B, domain 3"/>
    <property type="match status" value="1"/>
</dbReference>
<dbReference type="PANTHER" id="PTHR10947">
    <property type="entry name" value="PHENYLALANYL-TRNA SYNTHETASE BETA CHAIN AND LEUCINE-RICH REPEAT-CONTAINING PROTEIN 47"/>
    <property type="match status" value="1"/>
</dbReference>
<evidence type="ECO:0000256" key="1">
    <source>
        <dbReference type="ARBA" id="ARBA00008653"/>
    </source>
</evidence>
<dbReference type="SUPFAM" id="SSF54991">
    <property type="entry name" value="Anticodon-binding domain of PheRS"/>
    <property type="match status" value="1"/>
</dbReference>
<dbReference type="GO" id="GO:0009328">
    <property type="term" value="C:phenylalanine-tRNA ligase complex"/>
    <property type="evidence" value="ECO:0007669"/>
    <property type="project" value="TreeGrafter"/>
</dbReference>
<evidence type="ECO:0000256" key="7">
    <source>
        <dbReference type="ARBA" id="ARBA00022842"/>
    </source>
</evidence>
<dbReference type="InterPro" id="IPR005146">
    <property type="entry name" value="B3/B4_tRNA-bd"/>
</dbReference>
<dbReference type="Gene3D" id="3.30.70.380">
    <property type="entry name" value="Ferrodoxin-fold anticodon-binding domain"/>
    <property type="match status" value="1"/>
</dbReference>
<evidence type="ECO:0000313" key="14">
    <source>
        <dbReference type="EMBL" id="QOK36071.1"/>
    </source>
</evidence>
<feature type="domain" description="FDX-ACB" evidence="12">
    <location>
        <begin position="609"/>
        <end position="702"/>
    </location>
</feature>
<evidence type="ECO:0000256" key="4">
    <source>
        <dbReference type="ARBA" id="ARBA00022723"/>
    </source>
</evidence>
<dbReference type="GeneID" id="63358025"/>
<dbReference type="InterPro" id="IPR020825">
    <property type="entry name" value="Phe-tRNA_synthase-like_B3/B4"/>
</dbReference>
<evidence type="ECO:0000256" key="11">
    <source>
        <dbReference type="HAMAP-Rule" id="MF_00283"/>
    </source>
</evidence>
<dbReference type="SMART" id="SM00896">
    <property type="entry name" value="FDX-ACB"/>
    <property type="match status" value="1"/>
</dbReference>
<comment type="catalytic activity">
    <reaction evidence="10 11">
        <text>tRNA(Phe) + L-phenylalanine + ATP = L-phenylalanyl-tRNA(Phe) + AMP + diphosphate + H(+)</text>
        <dbReference type="Rhea" id="RHEA:19413"/>
        <dbReference type="Rhea" id="RHEA-COMP:9668"/>
        <dbReference type="Rhea" id="RHEA-COMP:9699"/>
        <dbReference type="ChEBI" id="CHEBI:15378"/>
        <dbReference type="ChEBI" id="CHEBI:30616"/>
        <dbReference type="ChEBI" id="CHEBI:33019"/>
        <dbReference type="ChEBI" id="CHEBI:58095"/>
        <dbReference type="ChEBI" id="CHEBI:78442"/>
        <dbReference type="ChEBI" id="CHEBI:78531"/>
        <dbReference type="ChEBI" id="CHEBI:456215"/>
        <dbReference type="EC" id="6.1.1.20"/>
    </reaction>
</comment>
<dbReference type="PROSITE" id="PS51447">
    <property type="entry name" value="FDX_ACB"/>
    <property type="match status" value="1"/>
</dbReference>
<comment type="subcellular location">
    <subcellularLocation>
        <location evidence="11">Plastid</location>
        <location evidence="11">Chloroplast</location>
    </subcellularLocation>
</comment>
<dbReference type="GO" id="GO:0009507">
    <property type="term" value="C:chloroplast"/>
    <property type="evidence" value="ECO:0007669"/>
    <property type="project" value="UniProtKB-SubCell"/>
</dbReference>
<keyword evidence="14" id="KW-0150">Chloroplast</keyword>
<proteinExistence type="inferred from homology"/>
<dbReference type="GO" id="GO:0006432">
    <property type="term" value="P:phenylalanyl-tRNA aminoacylation"/>
    <property type="evidence" value="ECO:0007669"/>
    <property type="project" value="UniProtKB-UniRule"/>
</dbReference>
<feature type="binding site" evidence="11">
    <location>
        <position position="372"/>
    </location>
    <ligand>
        <name>Mg(2+)</name>
        <dbReference type="ChEBI" id="CHEBI:18420"/>
        <note>shared with alpha subunit</note>
    </ligand>
</feature>
<dbReference type="InterPro" id="IPR036690">
    <property type="entry name" value="Fdx_antiC-bd_sf"/>
</dbReference>
<keyword evidence="8 11" id="KW-0648">Protein biosynthesis</keyword>
<dbReference type="GO" id="GO:0000287">
    <property type="term" value="F:magnesium ion binding"/>
    <property type="evidence" value="ECO:0007669"/>
    <property type="project" value="UniProtKB-UniRule"/>
</dbReference>
<organism evidence="14">
    <name type="scientific">Chaetoceros muelleri</name>
    <dbReference type="NCBI Taxonomy" id="265525"/>
    <lineage>
        <taxon>Eukaryota</taxon>
        <taxon>Sar</taxon>
        <taxon>Stramenopiles</taxon>
        <taxon>Ochrophyta</taxon>
        <taxon>Bacillariophyta</taxon>
        <taxon>Coscinodiscophyceae</taxon>
        <taxon>Chaetocerotophycidae</taxon>
        <taxon>Chaetocerotales</taxon>
        <taxon>Chaetocerotaceae</taxon>
        <taxon>Chaetoceros</taxon>
    </lineage>
</organism>
<geneLocation type="chloroplast" evidence="14"/>
<dbReference type="InterPro" id="IPR041616">
    <property type="entry name" value="PheRS_beta_core"/>
</dbReference>
<reference evidence="14" key="1">
    <citation type="submission" date="2020-09" db="EMBL/GenBank/DDBJ databases">
        <title>the complete chloroplast genome of Chaetoceros muelleri.</title>
        <authorList>
            <person name="Li Y."/>
            <person name="Deng X."/>
        </authorList>
    </citation>
    <scope>NUCLEOTIDE SEQUENCE</scope>
</reference>
<evidence type="ECO:0000256" key="2">
    <source>
        <dbReference type="ARBA" id="ARBA00011209"/>
    </source>
</evidence>
<evidence type="ECO:0000256" key="10">
    <source>
        <dbReference type="ARBA" id="ARBA00049255"/>
    </source>
</evidence>
<evidence type="ECO:0000256" key="3">
    <source>
        <dbReference type="ARBA" id="ARBA00022598"/>
    </source>
</evidence>
<dbReference type="Gene3D" id="3.30.56.10">
    <property type="match status" value="2"/>
</dbReference>
<dbReference type="SUPFAM" id="SSF46955">
    <property type="entry name" value="Putative DNA-binding domain"/>
    <property type="match status" value="2"/>
</dbReference>
<comment type="similarity">
    <text evidence="1 11">Belongs to the phenylalanyl-tRNA synthetase beta subunit family. Type 1 subfamily.</text>
</comment>
<dbReference type="Pfam" id="PF03484">
    <property type="entry name" value="B5"/>
    <property type="match status" value="1"/>
</dbReference>
<dbReference type="NCBIfam" id="TIGR00472">
    <property type="entry name" value="pheT_bact"/>
    <property type="match status" value="1"/>
</dbReference>
<dbReference type="RefSeq" id="YP_010021052.1">
    <property type="nucleotide sequence ID" value="NC_053621.1"/>
</dbReference>
<keyword evidence="5 11" id="KW-0547">Nucleotide-binding</keyword>
<evidence type="ECO:0000256" key="8">
    <source>
        <dbReference type="ARBA" id="ARBA00022917"/>
    </source>
</evidence>
<keyword evidence="6 11" id="KW-0067">ATP-binding</keyword>
<dbReference type="PANTHER" id="PTHR10947:SF0">
    <property type="entry name" value="PHENYLALANINE--TRNA LIGASE BETA SUBUNIT"/>
    <property type="match status" value="1"/>
</dbReference>
<dbReference type="PROSITE" id="PS51483">
    <property type="entry name" value="B5"/>
    <property type="match status" value="1"/>
</dbReference>
<dbReference type="GO" id="GO:0004826">
    <property type="term" value="F:phenylalanine-tRNA ligase activity"/>
    <property type="evidence" value="ECO:0007669"/>
    <property type="project" value="UniProtKB-UniRule"/>
</dbReference>
<dbReference type="Pfam" id="PF17759">
    <property type="entry name" value="tRNA_synthFbeta"/>
    <property type="match status" value="1"/>
</dbReference>
<dbReference type="AlphaFoldDB" id="A0A7L9K2T6"/>
<dbReference type="Gene3D" id="3.30.930.10">
    <property type="entry name" value="Bira Bifunctional Protein, Domain 2"/>
    <property type="match status" value="1"/>
</dbReference>
<comment type="cofactor">
    <cofactor evidence="11">
        <name>Mg(2+)</name>
        <dbReference type="ChEBI" id="CHEBI:18420"/>
    </cofactor>
    <text evidence="11">Binds 2 magnesium ions per tetramer.</text>
</comment>
<dbReference type="CDD" id="cd00769">
    <property type="entry name" value="PheRS_beta_core"/>
    <property type="match status" value="1"/>
</dbReference>
<keyword evidence="7 11" id="KW-0460">Magnesium</keyword>
<dbReference type="GO" id="GO:0005524">
    <property type="term" value="F:ATP binding"/>
    <property type="evidence" value="ECO:0007669"/>
    <property type="project" value="UniProtKB-UniRule"/>
</dbReference>
<feature type="binding site" evidence="11">
    <location>
        <position position="376"/>
    </location>
    <ligand>
        <name>Mg(2+)</name>
        <dbReference type="ChEBI" id="CHEBI:18420"/>
        <note>shared with alpha subunit</note>
    </ligand>
</feature>
<dbReference type="EC" id="6.1.1.20" evidence="11"/>
<dbReference type="SMART" id="SM00874">
    <property type="entry name" value="B5"/>
    <property type="match status" value="1"/>
</dbReference>
<keyword evidence="4 11" id="KW-0479">Metal-binding</keyword>
<keyword evidence="3 11" id="KW-0436">Ligase</keyword>
<gene>
    <name evidence="14" type="primary">syfB</name>
    <name evidence="11" type="synonym">pheT</name>
</gene>
<dbReference type="SUPFAM" id="SSF56037">
    <property type="entry name" value="PheT/TilS domain"/>
    <property type="match status" value="1"/>
</dbReference>
<dbReference type="HAMAP" id="MF_00283">
    <property type="entry name" value="Phe_tRNA_synth_beta1"/>
    <property type="match status" value="1"/>
</dbReference>
<protein>
    <recommendedName>
        <fullName evidence="11">Phenylalanine--tRNA ligase beta subunit, chloroplastic</fullName>
        <ecNumber evidence="11">6.1.1.20</ecNumber>
    </recommendedName>
    <alternativeName>
        <fullName evidence="11">Phenylalanyl-tRNA synthetase beta subunit</fullName>
        <shortName evidence="11">PheRS</shortName>
    </alternativeName>
</protein>
<dbReference type="InterPro" id="IPR045060">
    <property type="entry name" value="Phe-tRNA-ligase_IIc_bsu"/>
</dbReference>
<evidence type="ECO:0000259" key="12">
    <source>
        <dbReference type="PROSITE" id="PS51447"/>
    </source>
</evidence>
<dbReference type="InterPro" id="IPR045864">
    <property type="entry name" value="aa-tRNA-synth_II/BPL/LPL"/>
</dbReference>
<evidence type="ECO:0000256" key="5">
    <source>
        <dbReference type="ARBA" id="ARBA00022741"/>
    </source>
</evidence>
<dbReference type="Pfam" id="PF03147">
    <property type="entry name" value="FDX-ACB"/>
    <property type="match status" value="1"/>
</dbReference>
<accession>A0A7L9K2T6</accession>
<dbReference type="SMART" id="SM00873">
    <property type="entry name" value="B3_4"/>
    <property type="match status" value="1"/>
</dbReference>
<evidence type="ECO:0000256" key="9">
    <source>
        <dbReference type="ARBA" id="ARBA00023146"/>
    </source>
</evidence>
<keyword evidence="14" id="KW-0934">Plastid</keyword>
<evidence type="ECO:0000259" key="13">
    <source>
        <dbReference type="PROSITE" id="PS51483"/>
    </source>
</evidence>
<name>A0A7L9K2T6_9STRA</name>
<feature type="binding site" evidence="11">
    <location>
        <position position="366"/>
    </location>
    <ligand>
        <name>Mg(2+)</name>
        <dbReference type="ChEBI" id="CHEBI:18420"/>
        <note>shared with alpha subunit</note>
    </ligand>
</feature>
<keyword evidence="9 11" id="KW-0030">Aminoacyl-tRNA synthetase</keyword>
<feature type="binding site" evidence="11">
    <location>
        <position position="375"/>
    </location>
    <ligand>
        <name>Mg(2+)</name>
        <dbReference type="ChEBI" id="CHEBI:18420"/>
        <note>shared with alpha subunit</note>
    </ligand>
</feature>
<dbReference type="InterPro" id="IPR009061">
    <property type="entry name" value="DNA-bd_dom_put_sf"/>
</dbReference>
<dbReference type="InterPro" id="IPR005121">
    <property type="entry name" value="Fdx_antiC-bd"/>
</dbReference>